<sequence>MDLAIFEASILRDYVTTGIDTLPYDKKINIMDANSFTLLRKGIESKEESYSDLLKQMFDENSVVVIPEMILVECERNFLRYEDGVEKYEGIYKSVFQLLSEHTEMYVVSFRDMEKILLGNNGNNKALSLSLAKVILEELFPLIQSKLKDTTSFDDIEAVLTEESKNAGERVIVFFAMLFLSDFRKVDVLTDEAAVYTQRYTIGRQDRLIEVIGATDDSVFFDCYNLKSFDSYVYNVLLQKHLEWSTDKIHSFITNVRRNRNRKVSVYLPNPINYSFHAPVNNNQDFEEKSMEWIEKSAQFLF</sequence>
<reference evidence="1 2" key="1">
    <citation type="submission" date="2018-05" db="EMBL/GenBank/DDBJ databases">
        <title>Kurthia sibirica genome sequence.</title>
        <authorList>
            <person name="Maclea K.S."/>
            <person name="Goen A.E."/>
        </authorList>
    </citation>
    <scope>NUCLEOTIDE SEQUENCE [LARGE SCALE GENOMIC DNA]</scope>
    <source>
        <strain evidence="1 2">ATCC 49154</strain>
    </source>
</reference>
<gene>
    <name evidence="1" type="ORF">DEX24_10465</name>
</gene>
<organism evidence="1 2">
    <name type="scientific">Kurthia sibirica</name>
    <dbReference type="NCBI Taxonomy" id="202750"/>
    <lineage>
        <taxon>Bacteria</taxon>
        <taxon>Bacillati</taxon>
        <taxon>Bacillota</taxon>
        <taxon>Bacilli</taxon>
        <taxon>Bacillales</taxon>
        <taxon>Caryophanaceae</taxon>
        <taxon>Kurthia</taxon>
    </lineage>
</organism>
<evidence type="ECO:0000313" key="2">
    <source>
        <dbReference type="Proteomes" id="UP000245938"/>
    </source>
</evidence>
<dbReference type="RefSeq" id="WP_109306385.1">
    <property type="nucleotide sequence ID" value="NZ_BJUF01000004.1"/>
</dbReference>
<comment type="caution">
    <text evidence="1">The sequence shown here is derived from an EMBL/GenBank/DDBJ whole genome shotgun (WGS) entry which is preliminary data.</text>
</comment>
<proteinExistence type="predicted"/>
<dbReference type="EMBL" id="QFVR01000013">
    <property type="protein sequence ID" value="PWI24989.1"/>
    <property type="molecule type" value="Genomic_DNA"/>
</dbReference>
<protein>
    <submittedName>
        <fullName evidence="1">Uncharacterized protein</fullName>
    </submittedName>
</protein>
<evidence type="ECO:0000313" key="1">
    <source>
        <dbReference type="EMBL" id="PWI24989.1"/>
    </source>
</evidence>
<dbReference type="OrthoDB" id="2971889at2"/>
<accession>A0A2U3AKC6</accession>
<name>A0A2U3AKC6_9BACL</name>
<dbReference type="AlphaFoldDB" id="A0A2U3AKC6"/>
<keyword evidence="2" id="KW-1185">Reference proteome</keyword>
<dbReference type="Proteomes" id="UP000245938">
    <property type="component" value="Unassembled WGS sequence"/>
</dbReference>